<sequence length="477" mass="53481">MTSLKDPDGYLSKLQQIQDADAARLDAFRQADQDRRALVGDVITKYKDLVMAHEDLTSDMNDLKLANRTLNNNIRGLRGELDTIKNEQDSNSLVGVFIDGDGAKFHEKFIKDGVEGGELAAQHMKVAIKKQLKRTYSGQNTDNWQIMVWYITALDGLASVYQGYLSQKMEYSGVNFKEAFRRFAIGLNRGADYNFNFIDVGGGKDFKLKEITDAKLRETFKMMLPHCRHVFFAGCHDEGYVTFLSPYKHNQQIAPKITLVETYGTRPKYHELGFGMTKLPDIFRAEDFPPPPTSHPPVSPSSAPEQPNRSNGVASPFSPIENRAPTPVTSATTGAASWASSARNGLPASSRMIDIAPAKRATDGAAKKYYLVNAQNERVDEALPKTTPQMYEQFNARIQNENGGRKFCNQCNFFGPETCNQLTDYRHGRVMLPPGEALVLRHMVRNNQCSESSWGGVQVFIYSSRECETESEDLRGW</sequence>
<evidence type="ECO:0000256" key="2">
    <source>
        <dbReference type="SAM" id="MobiDB-lite"/>
    </source>
</evidence>
<organism evidence="4 5">
    <name type="scientific">Diaporthe ampelina</name>
    <dbReference type="NCBI Taxonomy" id="1214573"/>
    <lineage>
        <taxon>Eukaryota</taxon>
        <taxon>Fungi</taxon>
        <taxon>Dikarya</taxon>
        <taxon>Ascomycota</taxon>
        <taxon>Pezizomycotina</taxon>
        <taxon>Sordariomycetes</taxon>
        <taxon>Sordariomycetidae</taxon>
        <taxon>Diaporthales</taxon>
        <taxon>Diaporthaceae</taxon>
        <taxon>Diaporthe</taxon>
    </lineage>
</organism>
<reference evidence="4 5" key="2">
    <citation type="submission" date="2015-05" db="EMBL/GenBank/DDBJ databases">
        <authorList>
            <person name="Morales-Cruz A."/>
            <person name="Amrine K.C."/>
            <person name="Cantu D."/>
        </authorList>
    </citation>
    <scope>NUCLEOTIDE SEQUENCE [LARGE SCALE GENOMIC DNA]</scope>
    <source>
        <strain evidence="4">DA912</strain>
    </source>
</reference>
<feature type="compositionally biased region" description="Low complexity" evidence="2">
    <location>
        <begin position="329"/>
        <end position="342"/>
    </location>
</feature>
<gene>
    <name evidence="4" type="ORF">UCDDA912_g09336</name>
</gene>
<reference evidence="4 5" key="1">
    <citation type="submission" date="2015-05" db="EMBL/GenBank/DDBJ databases">
        <title>Distinctive expansion of gene families associated with plant cell wall degradation and secondary metabolism in the genomes of grapevine trunk pathogens.</title>
        <authorList>
            <person name="Lawrence D.P."/>
            <person name="Travadon R."/>
            <person name="Rolshausen P.E."/>
            <person name="Baumgartner K."/>
        </authorList>
    </citation>
    <scope>NUCLEOTIDE SEQUENCE [LARGE SCALE GENOMIC DNA]</scope>
    <source>
        <strain evidence="4">DA912</strain>
    </source>
</reference>
<dbReference type="PANTHER" id="PTHR37543">
    <property type="entry name" value="CCCH ZINC FINGER DNA BINDING PROTEIN (AFU_ORTHOLOGUE AFUA_5G12760)"/>
    <property type="match status" value="1"/>
</dbReference>
<dbReference type="OrthoDB" id="2270193at2759"/>
<comment type="caution">
    <text evidence="4">The sequence shown here is derived from an EMBL/GenBank/DDBJ whole genome shotgun (WGS) entry which is preliminary data.</text>
</comment>
<dbReference type="PANTHER" id="PTHR37543:SF1">
    <property type="entry name" value="CCCH ZINC FINGER DNA BINDING PROTEIN (AFU_ORTHOLOGUE AFUA_5G12760)"/>
    <property type="match status" value="1"/>
</dbReference>
<feature type="coiled-coil region" evidence="1">
    <location>
        <begin position="53"/>
        <end position="87"/>
    </location>
</feature>
<dbReference type="EMBL" id="LCUC01000450">
    <property type="protein sequence ID" value="KKY30731.1"/>
    <property type="molecule type" value="Genomic_DNA"/>
</dbReference>
<feature type="domain" description="DUF7923" evidence="3">
    <location>
        <begin position="88"/>
        <end position="283"/>
    </location>
</feature>
<dbReference type="Pfam" id="PF25540">
    <property type="entry name" value="DUF7923"/>
    <property type="match status" value="1"/>
</dbReference>
<feature type="region of interest" description="Disordered" evidence="2">
    <location>
        <begin position="285"/>
        <end position="343"/>
    </location>
</feature>
<name>A0A0G2F949_9PEZI</name>
<dbReference type="STRING" id="1214573.A0A0G2F949"/>
<protein>
    <submittedName>
        <fullName evidence="4">Putative c-x8-c-x5-c-x3-h type zinc finger protein</fullName>
    </submittedName>
</protein>
<evidence type="ECO:0000313" key="4">
    <source>
        <dbReference type="EMBL" id="KKY30731.1"/>
    </source>
</evidence>
<accession>A0A0G2F949</accession>
<dbReference type="AlphaFoldDB" id="A0A0G2F949"/>
<evidence type="ECO:0000313" key="5">
    <source>
        <dbReference type="Proteomes" id="UP000034680"/>
    </source>
</evidence>
<keyword evidence="5" id="KW-1185">Reference proteome</keyword>
<dbReference type="InterPro" id="IPR057683">
    <property type="entry name" value="DUF7923"/>
</dbReference>
<dbReference type="Proteomes" id="UP000034680">
    <property type="component" value="Unassembled WGS sequence"/>
</dbReference>
<keyword evidence="1" id="KW-0175">Coiled coil</keyword>
<evidence type="ECO:0000259" key="3">
    <source>
        <dbReference type="Pfam" id="PF25540"/>
    </source>
</evidence>
<evidence type="ECO:0000256" key="1">
    <source>
        <dbReference type="SAM" id="Coils"/>
    </source>
</evidence>
<proteinExistence type="predicted"/>
<feature type="compositionally biased region" description="Pro residues" evidence="2">
    <location>
        <begin position="288"/>
        <end position="299"/>
    </location>
</feature>